<dbReference type="InterPro" id="IPR002563">
    <property type="entry name" value="Flavin_Rdtase-like_dom"/>
</dbReference>
<dbReference type="Gene3D" id="2.30.110.10">
    <property type="entry name" value="Electron Transport, Fmn-binding Protein, Chain A"/>
    <property type="match status" value="1"/>
</dbReference>
<dbReference type="SMART" id="SM00903">
    <property type="entry name" value="Flavin_Reduct"/>
    <property type="match status" value="1"/>
</dbReference>
<dbReference type="Proteomes" id="UP000037507">
    <property type="component" value="Unassembled WGS sequence"/>
</dbReference>
<dbReference type="OrthoDB" id="9792436at2"/>
<dbReference type="EMBL" id="LFYT02000004">
    <property type="protein sequence ID" value="PVE43880.1"/>
    <property type="molecule type" value="Genomic_DNA"/>
</dbReference>
<feature type="domain" description="Flavin reductase like" evidence="4">
    <location>
        <begin position="11"/>
        <end position="159"/>
    </location>
</feature>
<evidence type="ECO:0000256" key="2">
    <source>
        <dbReference type="ARBA" id="ARBA00022630"/>
    </source>
</evidence>
<dbReference type="GO" id="GO:0010181">
    <property type="term" value="F:FMN binding"/>
    <property type="evidence" value="ECO:0007669"/>
    <property type="project" value="InterPro"/>
</dbReference>
<evidence type="ECO:0000259" key="4">
    <source>
        <dbReference type="SMART" id="SM00903"/>
    </source>
</evidence>
<keyword evidence="2" id="KW-0285">Flavoprotein</keyword>
<protein>
    <submittedName>
        <fullName evidence="5">Flavin reductase</fullName>
    </submittedName>
</protein>
<comment type="caution">
    <text evidence="5">The sequence shown here is derived from an EMBL/GenBank/DDBJ whole genome shotgun (WGS) entry which is preliminary data.</text>
</comment>
<dbReference type="SUPFAM" id="SSF50475">
    <property type="entry name" value="FMN-binding split barrel"/>
    <property type="match status" value="1"/>
</dbReference>
<evidence type="ECO:0000256" key="3">
    <source>
        <dbReference type="ARBA" id="ARBA00038054"/>
    </source>
</evidence>
<sequence length="192" mass="20288">MQTVELKHAYRLLNHGPTVLVGSAHAGKTNVMAAAWAMPLDFDTPKIAVVVDKATLTRELIDASGVLSINVPTVALKDQVMAAGGMSGKDHPDKLARCKISTQAAAHTGVPLVHGCIAQLECRVLPATTHVAGPHDLILAEVIAAWADERVFTAGRWHFENAPPELRSLHHVAGGHFYAIGEPVSALPVANA</sequence>
<dbReference type="InterPro" id="IPR012349">
    <property type="entry name" value="Split_barrel_FMN-bd"/>
</dbReference>
<dbReference type="STRING" id="1293045.H663_02460"/>
<evidence type="ECO:0000313" key="5">
    <source>
        <dbReference type="EMBL" id="PVE43880.1"/>
    </source>
</evidence>
<comment type="cofactor">
    <cofactor evidence="1">
        <name>FMN</name>
        <dbReference type="ChEBI" id="CHEBI:58210"/>
    </cofactor>
</comment>
<proteinExistence type="inferred from homology"/>
<dbReference type="PANTHER" id="PTHR43567:SF1">
    <property type="entry name" value="FLAVOREDOXIN"/>
    <property type="match status" value="1"/>
</dbReference>
<keyword evidence="6" id="KW-1185">Reference proteome</keyword>
<name>A0A2T7UGQ8_9BURK</name>
<accession>A0A2T7UGQ8</accession>
<comment type="similarity">
    <text evidence="3">Belongs to the flavoredoxin family.</text>
</comment>
<dbReference type="AlphaFoldDB" id="A0A2T7UGQ8"/>
<dbReference type="GO" id="GO:0016646">
    <property type="term" value="F:oxidoreductase activity, acting on the CH-NH group of donors, NAD or NADP as acceptor"/>
    <property type="evidence" value="ECO:0007669"/>
    <property type="project" value="UniProtKB-ARBA"/>
</dbReference>
<dbReference type="Pfam" id="PF01613">
    <property type="entry name" value="Flavin_Reduct"/>
    <property type="match status" value="1"/>
</dbReference>
<evidence type="ECO:0000313" key="6">
    <source>
        <dbReference type="Proteomes" id="UP000037507"/>
    </source>
</evidence>
<dbReference type="RefSeq" id="WP_053169525.1">
    <property type="nucleotide sequence ID" value="NZ_LFYT02000004.1"/>
</dbReference>
<dbReference type="InterPro" id="IPR052174">
    <property type="entry name" value="Flavoredoxin"/>
</dbReference>
<reference evidence="5" key="1">
    <citation type="submission" date="2017-04" db="EMBL/GenBank/DDBJ databases">
        <title>Unexpected and diverse lifestyles within the genus Limnohabitans.</title>
        <authorList>
            <person name="Kasalicky V."/>
            <person name="Mehrshad M."/>
            <person name="Andrei S.-A."/>
            <person name="Salcher M."/>
            <person name="Kratochvilova H."/>
            <person name="Simek K."/>
            <person name="Ghai R."/>
        </authorList>
    </citation>
    <scope>NUCLEOTIDE SEQUENCE [LARGE SCALE GENOMIC DNA]</scope>
    <source>
        <strain evidence="5">II-D5</strain>
    </source>
</reference>
<dbReference type="PANTHER" id="PTHR43567">
    <property type="entry name" value="FLAVOREDOXIN-RELATED-RELATED"/>
    <property type="match status" value="1"/>
</dbReference>
<gene>
    <name evidence="5" type="ORF">H663_005280</name>
</gene>
<evidence type="ECO:0000256" key="1">
    <source>
        <dbReference type="ARBA" id="ARBA00001917"/>
    </source>
</evidence>
<organism evidence="5 6">
    <name type="scientific">Limnohabitans planktonicus II-D5</name>
    <dbReference type="NCBI Taxonomy" id="1293045"/>
    <lineage>
        <taxon>Bacteria</taxon>
        <taxon>Pseudomonadati</taxon>
        <taxon>Pseudomonadota</taxon>
        <taxon>Betaproteobacteria</taxon>
        <taxon>Burkholderiales</taxon>
        <taxon>Comamonadaceae</taxon>
        <taxon>Limnohabitans</taxon>
    </lineage>
</organism>